<feature type="domain" description="NADP-dependent oxidoreductase" evidence="6">
    <location>
        <begin position="17"/>
        <end position="265"/>
    </location>
</feature>
<evidence type="ECO:0000256" key="1">
    <source>
        <dbReference type="ARBA" id="ARBA00007905"/>
    </source>
</evidence>
<reference evidence="8" key="3">
    <citation type="submission" date="2022-06" db="UniProtKB">
        <authorList>
            <consortium name="EnsemblMetazoa"/>
        </authorList>
    </citation>
    <scope>IDENTIFICATION</scope>
</reference>
<dbReference type="EnsemblMetazoa" id="SSS_5974s_mrna">
    <property type="protein sequence ID" value="KAF7494766.1"/>
    <property type="gene ID" value="SSS_5974"/>
</dbReference>
<reference evidence="7" key="2">
    <citation type="submission" date="2020-01" db="EMBL/GenBank/DDBJ databases">
        <authorList>
            <person name="Korhonen P.K.K."/>
            <person name="Guangxu M.G."/>
            <person name="Wang T.W."/>
            <person name="Stroehlein A.J.S."/>
            <person name="Young N.D."/>
            <person name="Ang C.-S.A."/>
            <person name="Fernando D.W.F."/>
            <person name="Lu H.L."/>
            <person name="Taylor S.T."/>
            <person name="Ehtesham M.E.M."/>
            <person name="Najaraj S.H.N."/>
            <person name="Harsha G.H.G."/>
            <person name="Madugundu A.M."/>
            <person name="Renuse S.R."/>
            <person name="Holt D.H."/>
            <person name="Pandey A.P."/>
            <person name="Papenfuss A.P."/>
            <person name="Gasser R.B.G."/>
            <person name="Fischer K.F."/>
        </authorList>
    </citation>
    <scope>NUCLEOTIDE SEQUENCE</scope>
    <source>
        <strain evidence="7">SSS_KF_BRIS2020</strain>
    </source>
</reference>
<reference evidence="9" key="1">
    <citation type="journal article" date="2020" name="PLoS Negl. Trop. Dis.">
        <title>High-quality nuclear genome for Sarcoptes scabiei-A critical resource for a neglected parasite.</title>
        <authorList>
            <person name="Korhonen P.K."/>
            <person name="Gasser R.B."/>
            <person name="Ma G."/>
            <person name="Wang T."/>
            <person name="Stroehlein A.J."/>
            <person name="Young N.D."/>
            <person name="Ang C.S."/>
            <person name="Fernando D.D."/>
            <person name="Lu H.C."/>
            <person name="Taylor S."/>
            <person name="Reynolds S.L."/>
            <person name="Mofiz E."/>
            <person name="Najaraj S.H."/>
            <person name="Gowda H."/>
            <person name="Madugundu A."/>
            <person name="Renuse S."/>
            <person name="Holt D."/>
            <person name="Pandey A."/>
            <person name="Papenfuss A.T."/>
            <person name="Fischer K."/>
        </authorList>
    </citation>
    <scope>NUCLEOTIDE SEQUENCE [LARGE SCALE GENOMIC DNA]</scope>
</reference>
<dbReference type="PANTHER" id="PTHR43827:SF10">
    <property type="entry name" value="ZGC:110366"/>
    <property type="match status" value="1"/>
</dbReference>
<evidence type="ECO:0000256" key="2">
    <source>
        <dbReference type="ARBA" id="ARBA00023002"/>
    </source>
</evidence>
<dbReference type="InterPro" id="IPR020471">
    <property type="entry name" value="AKR"/>
</dbReference>
<keyword evidence="2" id="KW-0560">Oxidoreductase</keyword>
<dbReference type="Pfam" id="PF00248">
    <property type="entry name" value="Aldo_ket_red"/>
    <property type="match status" value="1"/>
</dbReference>
<dbReference type="SUPFAM" id="SSF51430">
    <property type="entry name" value="NAD(P)-linked oxidoreductase"/>
    <property type="match status" value="1"/>
</dbReference>
<gene>
    <name evidence="7" type="ORF">SSS_5974</name>
</gene>
<feature type="active site" description="Proton donor" evidence="3">
    <location>
        <position position="50"/>
    </location>
</feature>
<dbReference type="FunFam" id="3.20.20.100:FF:000015">
    <property type="entry name" value="Oxidoreductase, aldo/keto reductase family"/>
    <property type="match status" value="1"/>
</dbReference>
<dbReference type="PRINTS" id="PR00069">
    <property type="entry name" value="ALDKETRDTASE"/>
</dbReference>
<dbReference type="InterPro" id="IPR018170">
    <property type="entry name" value="Aldo/ket_reductase_CS"/>
</dbReference>
<evidence type="ECO:0000313" key="9">
    <source>
        <dbReference type="Proteomes" id="UP000070412"/>
    </source>
</evidence>
<evidence type="ECO:0000256" key="3">
    <source>
        <dbReference type="PIRSR" id="PIRSR000097-1"/>
    </source>
</evidence>
<evidence type="ECO:0000313" key="8">
    <source>
        <dbReference type="EnsemblMetazoa" id="KAF7494766.1"/>
    </source>
</evidence>
<evidence type="ECO:0000256" key="5">
    <source>
        <dbReference type="PIRSR" id="PIRSR000097-3"/>
    </source>
</evidence>
<protein>
    <submittedName>
        <fullName evidence="7">Putative oxidoreductase</fullName>
    </submittedName>
</protein>
<evidence type="ECO:0000256" key="4">
    <source>
        <dbReference type="PIRSR" id="PIRSR000097-2"/>
    </source>
</evidence>
<dbReference type="InterPro" id="IPR036812">
    <property type="entry name" value="NAD(P)_OxRdtase_dom_sf"/>
</dbReference>
<dbReference type="OrthoDB" id="416253at2759"/>
<dbReference type="EMBL" id="WVUK01000052">
    <property type="protein sequence ID" value="KAF7494766.1"/>
    <property type="molecule type" value="Genomic_DNA"/>
</dbReference>
<dbReference type="InterPro" id="IPR023210">
    <property type="entry name" value="NADP_OxRdtase_dom"/>
</dbReference>
<feature type="site" description="Lowers pKa of active site Tyr" evidence="5">
    <location>
        <position position="75"/>
    </location>
</feature>
<name>A0A834RFI5_SARSC</name>
<evidence type="ECO:0000313" key="7">
    <source>
        <dbReference type="EMBL" id="KAF7494766.1"/>
    </source>
</evidence>
<accession>A0A834RFI5</accession>
<comment type="similarity">
    <text evidence="1">Belongs to the aldo/keto reductase family.</text>
</comment>
<organism evidence="7">
    <name type="scientific">Sarcoptes scabiei</name>
    <name type="common">Itch mite</name>
    <name type="synonym">Acarus scabiei</name>
    <dbReference type="NCBI Taxonomy" id="52283"/>
    <lineage>
        <taxon>Eukaryota</taxon>
        <taxon>Metazoa</taxon>
        <taxon>Ecdysozoa</taxon>
        <taxon>Arthropoda</taxon>
        <taxon>Chelicerata</taxon>
        <taxon>Arachnida</taxon>
        <taxon>Acari</taxon>
        <taxon>Acariformes</taxon>
        <taxon>Sarcoptiformes</taxon>
        <taxon>Astigmata</taxon>
        <taxon>Psoroptidia</taxon>
        <taxon>Sarcoptoidea</taxon>
        <taxon>Sarcoptidae</taxon>
        <taxon>Sarcoptinae</taxon>
        <taxon>Sarcoptes</taxon>
    </lineage>
</organism>
<sequence length="303" mass="34933">MIEREVILRNGNRMPSIGIGTSHNGGYSHSCMVYALKNCGYRLIDTAKRYGTEEFIKHAIIESKIDRENLFITSKIWPSDYGIETTRQALLGSLQRLGVDYLDLYLIHYPEVSSSCPDKWRTIGDTWRTMELLLDEGLVKSIGVSNYNIDDIEHQNLYGSMFPIVNQIEFHPYHCPLDLIEFCEDNKIKIQGYCPLGMGNLIRDNKIIEIADSIGRTPAQILINWSLRMNVPTIPKSTKPNRVKENIEVFDFSLDQNQMNILNNLSKNCIKYQDCKMIREKIDADLPDGYKLDINLREKLFES</sequence>
<proteinExistence type="inferred from homology"/>
<dbReference type="PANTHER" id="PTHR43827">
    <property type="entry name" value="2,5-DIKETO-D-GLUCONIC ACID REDUCTASE"/>
    <property type="match status" value="1"/>
</dbReference>
<dbReference type="PIRSF" id="PIRSF000097">
    <property type="entry name" value="AKR"/>
    <property type="match status" value="1"/>
</dbReference>
<feature type="binding site" evidence="4">
    <location>
        <position position="108"/>
    </location>
    <ligand>
        <name>substrate</name>
    </ligand>
</feature>
<keyword evidence="9" id="KW-1185">Reference proteome</keyword>
<dbReference type="Gene3D" id="3.20.20.100">
    <property type="entry name" value="NADP-dependent oxidoreductase domain"/>
    <property type="match status" value="1"/>
</dbReference>
<evidence type="ECO:0000259" key="6">
    <source>
        <dbReference type="Pfam" id="PF00248"/>
    </source>
</evidence>
<dbReference type="Proteomes" id="UP000070412">
    <property type="component" value="Unassembled WGS sequence"/>
</dbReference>
<dbReference type="AlphaFoldDB" id="A0A834RFI5"/>
<dbReference type="GO" id="GO:0016491">
    <property type="term" value="F:oxidoreductase activity"/>
    <property type="evidence" value="ECO:0007669"/>
    <property type="project" value="UniProtKB-KW"/>
</dbReference>
<dbReference type="PROSITE" id="PS00062">
    <property type="entry name" value="ALDOKETO_REDUCTASE_2"/>
    <property type="match status" value="1"/>
</dbReference>